<organism evidence="2 3">
    <name type="scientific">Paraphoma chrysanthemicola</name>
    <dbReference type="NCBI Taxonomy" id="798071"/>
    <lineage>
        <taxon>Eukaryota</taxon>
        <taxon>Fungi</taxon>
        <taxon>Dikarya</taxon>
        <taxon>Ascomycota</taxon>
        <taxon>Pezizomycotina</taxon>
        <taxon>Dothideomycetes</taxon>
        <taxon>Pleosporomycetidae</taxon>
        <taxon>Pleosporales</taxon>
        <taxon>Pleosporineae</taxon>
        <taxon>Phaeosphaeriaceae</taxon>
        <taxon>Paraphoma</taxon>
    </lineage>
</organism>
<dbReference type="AlphaFoldDB" id="A0A8K0VS93"/>
<dbReference type="EMBL" id="JAGMVJ010000032">
    <property type="protein sequence ID" value="KAH7068473.1"/>
    <property type="molecule type" value="Genomic_DNA"/>
</dbReference>
<keyword evidence="3" id="KW-1185">Reference proteome</keyword>
<feature type="chain" id="PRO_5035460062" description="Secreted protein" evidence="1">
    <location>
        <begin position="17"/>
        <end position="81"/>
    </location>
</feature>
<proteinExistence type="predicted"/>
<name>A0A8K0VS93_9PLEO</name>
<sequence length="81" mass="9040">MGGVTLLGLLSSRVLCACTARTSIEQLRSPENDVYAAFRFSKSSTRWLFLEFCGYFVVIGSCRCVQIAWAVENHALSCIRE</sequence>
<comment type="caution">
    <text evidence="2">The sequence shown here is derived from an EMBL/GenBank/DDBJ whole genome shotgun (WGS) entry which is preliminary data.</text>
</comment>
<evidence type="ECO:0000313" key="3">
    <source>
        <dbReference type="Proteomes" id="UP000813461"/>
    </source>
</evidence>
<keyword evidence="1" id="KW-0732">Signal</keyword>
<accession>A0A8K0VS93</accession>
<gene>
    <name evidence="2" type="ORF">FB567DRAFT_541125</name>
</gene>
<dbReference type="Proteomes" id="UP000813461">
    <property type="component" value="Unassembled WGS sequence"/>
</dbReference>
<evidence type="ECO:0008006" key="4">
    <source>
        <dbReference type="Google" id="ProtNLM"/>
    </source>
</evidence>
<reference evidence="2" key="1">
    <citation type="journal article" date="2021" name="Nat. Commun.">
        <title>Genetic determinants of endophytism in the Arabidopsis root mycobiome.</title>
        <authorList>
            <person name="Mesny F."/>
            <person name="Miyauchi S."/>
            <person name="Thiergart T."/>
            <person name="Pickel B."/>
            <person name="Atanasova L."/>
            <person name="Karlsson M."/>
            <person name="Huettel B."/>
            <person name="Barry K.W."/>
            <person name="Haridas S."/>
            <person name="Chen C."/>
            <person name="Bauer D."/>
            <person name="Andreopoulos W."/>
            <person name="Pangilinan J."/>
            <person name="LaButti K."/>
            <person name="Riley R."/>
            <person name="Lipzen A."/>
            <person name="Clum A."/>
            <person name="Drula E."/>
            <person name="Henrissat B."/>
            <person name="Kohler A."/>
            <person name="Grigoriev I.V."/>
            <person name="Martin F.M."/>
            <person name="Hacquard S."/>
        </authorList>
    </citation>
    <scope>NUCLEOTIDE SEQUENCE</scope>
    <source>
        <strain evidence="2">MPI-SDFR-AT-0120</strain>
    </source>
</reference>
<evidence type="ECO:0000256" key="1">
    <source>
        <dbReference type="SAM" id="SignalP"/>
    </source>
</evidence>
<protein>
    <recommendedName>
        <fullName evidence="4">Secreted protein</fullName>
    </recommendedName>
</protein>
<evidence type="ECO:0000313" key="2">
    <source>
        <dbReference type="EMBL" id="KAH7068473.1"/>
    </source>
</evidence>
<feature type="signal peptide" evidence="1">
    <location>
        <begin position="1"/>
        <end position="16"/>
    </location>
</feature>